<comment type="caution">
    <text evidence="3">The sequence shown here is derived from an EMBL/GenBank/DDBJ whole genome shotgun (WGS) entry which is preliminary data.</text>
</comment>
<name>A0A848DJZ3_9PSEU</name>
<evidence type="ECO:0000259" key="2">
    <source>
        <dbReference type="Pfam" id="PF01548"/>
    </source>
</evidence>
<dbReference type="GO" id="GO:0003677">
    <property type="term" value="F:DNA binding"/>
    <property type="evidence" value="ECO:0007669"/>
    <property type="project" value="InterPro"/>
</dbReference>
<dbReference type="RefSeq" id="WP_169413721.1">
    <property type="nucleotide sequence ID" value="NZ_JAAXKZ010000055.1"/>
</dbReference>
<reference evidence="3 4" key="1">
    <citation type="submission" date="2020-04" db="EMBL/GenBank/DDBJ databases">
        <authorList>
            <person name="Klaysubun C."/>
            <person name="Duangmal K."/>
            <person name="Lipun K."/>
        </authorList>
    </citation>
    <scope>NUCLEOTIDE SEQUENCE [LARGE SCALE GENOMIC DNA]</scope>
    <source>
        <strain evidence="3 4">DSM 45300</strain>
    </source>
</reference>
<feature type="domain" description="Transposase IS110-like N-terminal" evidence="2">
    <location>
        <begin position="62"/>
        <end position="172"/>
    </location>
</feature>
<evidence type="ECO:0000313" key="3">
    <source>
        <dbReference type="EMBL" id="NMH93018.1"/>
    </source>
</evidence>
<evidence type="ECO:0000313" key="4">
    <source>
        <dbReference type="Proteomes" id="UP000586918"/>
    </source>
</evidence>
<dbReference type="Pfam" id="PF01548">
    <property type="entry name" value="DEDD_Tnp_IS110"/>
    <property type="match status" value="1"/>
</dbReference>
<dbReference type="EMBL" id="JAAXKZ010000055">
    <property type="protein sequence ID" value="NMH93018.1"/>
    <property type="molecule type" value="Genomic_DNA"/>
</dbReference>
<dbReference type="GO" id="GO:0006313">
    <property type="term" value="P:DNA transposition"/>
    <property type="evidence" value="ECO:0007669"/>
    <property type="project" value="InterPro"/>
</dbReference>
<dbReference type="Proteomes" id="UP000586918">
    <property type="component" value="Unassembled WGS sequence"/>
</dbReference>
<keyword evidence="4" id="KW-1185">Reference proteome</keyword>
<protein>
    <submittedName>
        <fullName evidence="3">Transposase</fullName>
    </submittedName>
</protein>
<evidence type="ECO:0000256" key="1">
    <source>
        <dbReference type="SAM" id="MobiDB-lite"/>
    </source>
</evidence>
<dbReference type="GO" id="GO:0004803">
    <property type="term" value="F:transposase activity"/>
    <property type="evidence" value="ECO:0007669"/>
    <property type="project" value="InterPro"/>
</dbReference>
<feature type="region of interest" description="Disordered" evidence="1">
    <location>
        <begin position="1"/>
        <end position="54"/>
    </location>
</feature>
<gene>
    <name evidence="3" type="ORF">HF519_15845</name>
</gene>
<dbReference type="AlphaFoldDB" id="A0A848DJZ3"/>
<proteinExistence type="predicted"/>
<sequence length="189" mass="20102">MLPDGAGSRHVVRGPAPCRAGPGGRHDHHRYRSAQAGPHREHIGSGHSPGAGVGADRRVVGGYRQLLRWASWFESRRWAVGNARSLGRHLAQWLVVRGEQVEDVPCTATARVRESSRGGRRKNDVIDAAAAAGVAVLGGDGQPVAVEDLSTALAVLDEGCANLVAHRTRRSISCTRCCATRCPVARTPT</sequence>
<organism evidence="3 4">
    <name type="scientific">Pseudonocardia bannensis</name>
    <dbReference type="NCBI Taxonomy" id="630973"/>
    <lineage>
        <taxon>Bacteria</taxon>
        <taxon>Bacillati</taxon>
        <taxon>Actinomycetota</taxon>
        <taxon>Actinomycetes</taxon>
        <taxon>Pseudonocardiales</taxon>
        <taxon>Pseudonocardiaceae</taxon>
        <taxon>Pseudonocardia</taxon>
    </lineage>
</organism>
<dbReference type="InterPro" id="IPR002525">
    <property type="entry name" value="Transp_IS110-like_N"/>
</dbReference>
<accession>A0A848DJZ3</accession>